<gene>
    <name evidence="2" type="ORF">ACFQJC_14445</name>
</gene>
<sequence length="135" mass="14590">MRFPVEHVPDGHIFAPHHLYIGVLLAAVALAAVWDNNRRAEPVGGAVAVGVSTFGFALTWRYYPVTGATLALGGLLGALSAFPLERDVWADARTRYAVLFILGVLVALDDVVSHSFGVWTPLDALWKAHLIQFVA</sequence>
<reference evidence="2 3" key="1">
    <citation type="journal article" date="2019" name="Int. J. Syst. Evol. Microbiol.">
        <title>The Global Catalogue of Microorganisms (GCM) 10K type strain sequencing project: providing services to taxonomists for standard genome sequencing and annotation.</title>
        <authorList>
            <consortium name="The Broad Institute Genomics Platform"/>
            <consortium name="The Broad Institute Genome Sequencing Center for Infectious Disease"/>
            <person name="Wu L."/>
            <person name="Ma J."/>
        </authorList>
    </citation>
    <scope>NUCLEOTIDE SEQUENCE [LARGE SCALE GENOMIC DNA]</scope>
    <source>
        <strain evidence="2 3">DSM 29988</strain>
    </source>
</reference>
<dbReference type="EMBL" id="JBHTAA010000005">
    <property type="protein sequence ID" value="MFC7204716.1"/>
    <property type="molecule type" value="Genomic_DNA"/>
</dbReference>
<evidence type="ECO:0000313" key="3">
    <source>
        <dbReference type="Proteomes" id="UP001596481"/>
    </source>
</evidence>
<feature type="transmembrane region" description="Helical" evidence="1">
    <location>
        <begin position="12"/>
        <end position="34"/>
    </location>
</feature>
<accession>A0ABD5ZI66</accession>
<feature type="transmembrane region" description="Helical" evidence="1">
    <location>
        <begin position="43"/>
        <end position="60"/>
    </location>
</feature>
<keyword evidence="1" id="KW-1133">Transmembrane helix</keyword>
<name>A0ABD5ZI66_9EURY</name>
<dbReference type="Proteomes" id="UP001596481">
    <property type="component" value="Unassembled WGS sequence"/>
</dbReference>
<keyword evidence="1" id="KW-0472">Membrane</keyword>
<dbReference type="AlphaFoldDB" id="A0ABD5ZI66"/>
<feature type="transmembrane region" description="Helical" evidence="1">
    <location>
        <begin position="66"/>
        <end position="84"/>
    </location>
</feature>
<dbReference type="RefSeq" id="WP_390224641.1">
    <property type="nucleotide sequence ID" value="NZ_JBHTAA010000005.1"/>
</dbReference>
<proteinExistence type="predicted"/>
<comment type="caution">
    <text evidence="2">The sequence shown here is derived from an EMBL/GenBank/DDBJ whole genome shotgun (WGS) entry which is preliminary data.</text>
</comment>
<keyword evidence="3" id="KW-1185">Reference proteome</keyword>
<keyword evidence="1" id="KW-0812">Transmembrane</keyword>
<feature type="transmembrane region" description="Helical" evidence="1">
    <location>
        <begin position="96"/>
        <end position="116"/>
    </location>
</feature>
<evidence type="ECO:0000256" key="1">
    <source>
        <dbReference type="SAM" id="Phobius"/>
    </source>
</evidence>
<protein>
    <submittedName>
        <fullName evidence="2">Uncharacterized protein</fullName>
    </submittedName>
</protein>
<organism evidence="2 3">
    <name type="scientific">Haloferax namakaokahaiae</name>
    <dbReference type="NCBI Taxonomy" id="1748331"/>
    <lineage>
        <taxon>Archaea</taxon>
        <taxon>Methanobacteriati</taxon>
        <taxon>Methanobacteriota</taxon>
        <taxon>Stenosarchaea group</taxon>
        <taxon>Halobacteria</taxon>
        <taxon>Halobacteriales</taxon>
        <taxon>Haloferacaceae</taxon>
        <taxon>Haloferax</taxon>
    </lineage>
</organism>
<evidence type="ECO:0000313" key="2">
    <source>
        <dbReference type="EMBL" id="MFC7204716.1"/>
    </source>
</evidence>